<sequence length="220" mass="23940">MANCESKDDKHDKKETCCCKDSMKKALELLTCSTINPYVNFNNFAFIGKHYLVGTQLTATLLDGDNIVSPAATFSGFESCSCSSVRLTPTTDINYPVITDTATLGLTANHASLCDVESIAFTYSTATITQAEFEANLTALLDDSHDKCFIKCEECCCNEGVFNSIYNSFSSNINSLTAGWLAIQSAKVLGRVGNVLVLSNNVSSHTIYFVCLDSVEFLNY</sequence>
<reference evidence="1 2" key="1">
    <citation type="submission" date="2023-05" db="EMBL/GenBank/DDBJ databases">
        <title>Rombocin, a short stable natural nisin variant, displays selective antimicrobial activity against Listeria monocytogenes and employs dual mode of action to kill target bacterial strains.</title>
        <authorList>
            <person name="Wambui J."/>
            <person name="Stephan R."/>
            <person name="Kuipers O.P."/>
        </authorList>
    </citation>
    <scope>NUCLEOTIDE SEQUENCE [LARGE SCALE GENOMIC DNA]</scope>
    <source>
        <strain evidence="1 2">RC002</strain>
    </source>
</reference>
<protein>
    <submittedName>
        <fullName evidence="1">CotA family spore coat protein</fullName>
    </submittedName>
</protein>
<dbReference type="RefSeq" id="WP_284132993.1">
    <property type="nucleotide sequence ID" value="NZ_JASKYM010000005.1"/>
</dbReference>
<keyword evidence="1" id="KW-0946">Virion</keyword>
<dbReference type="InterPro" id="IPR048150">
    <property type="entry name" value="Spore_exo_CotA-like"/>
</dbReference>
<evidence type="ECO:0000313" key="2">
    <source>
        <dbReference type="Proteomes" id="UP001301012"/>
    </source>
</evidence>
<name>A0ABT7EEY7_9FIRM</name>
<keyword evidence="1" id="KW-0167">Capsid protein</keyword>
<evidence type="ECO:0000313" key="1">
    <source>
        <dbReference type="EMBL" id="MDK2564055.1"/>
    </source>
</evidence>
<gene>
    <name evidence="1" type="ORF">QOZ84_10880</name>
</gene>
<dbReference type="NCBIfam" id="NF041648">
    <property type="entry name" value="spore_exo_CotA"/>
    <property type="match status" value="1"/>
</dbReference>
<dbReference type="EMBL" id="JASKYM010000005">
    <property type="protein sequence ID" value="MDK2564055.1"/>
    <property type="molecule type" value="Genomic_DNA"/>
</dbReference>
<accession>A0ABT7EEY7</accession>
<proteinExistence type="predicted"/>
<organism evidence="1 2">
    <name type="scientific">Romboutsia sedimentorum</name>
    <dbReference type="NCBI Taxonomy" id="1368474"/>
    <lineage>
        <taxon>Bacteria</taxon>
        <taxon>Bacillati</taxon>
        <taxon>Bacillota</taxon>
        <taxon>Clostridia</taxon>
        <taxon>Peptostreptococcales</taxon>
        <taxon>Peptostreptococcaceae</taxon>
        <taxon>Romboutsia</taxon>
    </lineage>
</organism>
<comment type="caution">
    <text evidence="1">The sequence shown here is derived from an EMBL/GenBank/DDBJ whole genome shotgun (WGS) entry which is preliminary data.</text>
</comment>
<keyword evidence="2" id="KW-1185">Reference proteome</keyword>
<dbReference type="Proteomes" id="UP001301012">
    <property type="component" value="Unassembled WGS sequence"/>
</dbReference>